<organism evidence="1 2">
    <name type="scientific">Pseudomonas arsenicoxydans</name>
    <dbReference type="NCBI Taxonomy" id="702115"/>
    <lineage>
        <taxon>Bacteria</taxon>
        <taxon>Pseudomonadati</taxon>
        <taxon>Pseudomonadota</taxon>
        <taxon>Gammaproteobacteria</taxon>
        <taxon>Pseudomonadales</taxon>
        <taxon>Pseudomonadaceae</taxon>
        <taxon>Pseudomonas</taxon>
    </lineage>
</organism>
<accession>A0A1H0SHJ7</accession>
<gene>
    <name evidence="1" type="ORF">SAMN04489798_5674</name>
</gene>
<sequence length="97" mass="10467">MKNTIKSRLDGLEQQLNNQKSGPTMIVIDVVNASEEGPHEVVPVGYTCDIKGKRHYFPGDSEQAGAAVRALMAQEPREPGKVRPIPILMACLEAPAG</sequence>
<dbReference type="AlphaFoldDB" id="A0A1H0SHJ7"/>
<evidence type="ECO:0000313" key="2">
    <source>
        <dbReference type="Proteomes" id="UP000198827"/>
    </source>
</evidence>
<evidence type="ECO:0000313" key="1">
    <source>
        <dbReference type="EMBL" id="SDP41145.1"/>
    </source>
</evidence>
<reference evidence="1 2" key="1">
    <citation type="submission" date="2016-10" db="EMBL/GenBank/DDBJ databases">
        <authorList>
            <person name="de Groot N.N."/>
        </authorList>
    </citation>
    <scope>NUCLEOTIDE SEQUENCE [LARGE SCALE GENOMIC DNA]</scope>
    <source>
        <strain evidence="1 2">CECT 7543</strain>
    </source>
</reference>
<dbReference type="EMBL" id="LT629705">
    <property type="protein sequence ID" value="SDP41145.1"/>
    <property type="molecule type" value="Genomic_DNA"/>
</dbReference>
<protein>
    <submittedName>
        <fullName evidence="1">Uncharacterized protein</fullName>
    </submittedName>
</protein>
<name>A0A1H0SHJ7_9PSED</name>
<dbReference type="OrthoDB" id="6899808at2"/>
<proteinExistence type="predicted"/>
<dbReference type="RefSeq" id="WP_090187071.1">
    <property type="nucleotide sequence ID" value="NZ_LT629705.1"/>
</dbReference>
<dbReference type="Proteomes" id="UP000198827">
    <property type="component" value="Chromosome I"/>
</dbReference>